<sequence length="308" mass="35286">MTAATSKTSPTAHITKTEFWNTLMEDVFGIRKGGAIIFLDAENARKGVAKTSGAVALARLFARAFRYDIQFEDLTLSGTEYLRRYQEHPGQEQPSVLVLDEFVGAGAGDKRRAMAQQNVDFGRAWQLLRTKRVITIATLPDWNEADKRLKKLADYRIWCRERPIGTFQPYKITVPFNADGSGGVRTKGLNRTGDGARRIQFPNMDAQNDPYYTHLSEKKDELIHSETWDADHLHDEESAETSDPEEVRRSEAIRYAIRLYEPWNDENDTTYTDVAKVVEGYQKSWVGDRVKEWREGEHRELVPDPTKK</sequence>
<organism evidence="1 2">
    <name type="scientific">Halovenus salina</name>
    <dbReference type="NCBI Taxonomy" id="1510225"/>
    <lineage>
        <taxon>Archaea</taxon>
        <taxon>Methanobacteriati</taxon>
        <taxon>Methanobacteriota</taxon>
        <taxon>Stenosarchaea group</taxon>
        <taxon>Halobacteria</taxon>
        <taxon>Halobacteriales</taxon>
        <taxon>Haloarculaceae</taxon>
        <taxon>Halovenus</taxon>
    </lineage>
</organism>
<keyword evidence="2" id="KW-1185">Reference proteome</keyword>
<dbReference type="GO" id="GO:0005524">
    <property type="term" value="F:ATP binding"/>
    <property type="evidence" value="ECO:0007669"/>
    <property type="project" value="UniProtKB-KW"/>
</dbReference>
<name>A0ABD5WAS9_9EURY</name>
<protein>
    <submittedName>
        <fullName evidence="1">ATP-binding protein</fullName>
    </submittedName>
</protein>
<comment type="caution">
    <text evidence="1">The sequence shown here is derived from an EMBL/GenBank/DDBJ whole genome shotgun (WGS) entry which is preliminary data.</text>
</comment>
<dbReference type="Proteomes" id="UP001596445">
    <property type="component" value="Unassembled WGS sequence"/>
</dbReference>
<dbReference type="RefSeq" id="WP_382187204.1">
    <property type="nucleotide sequence ID" value="NZ_JBHSZI010000003.1"/>
</dbReference>
<evidence type="ECO:0000313" key="2">
    <source>
        <dbReference type="Proteomes" id="UP001596445"/>
    </source>
</evidence>
<accession>A0ABD5WAS9</accession>
<proteinExistence type="predicted"/>
<keyword evidence="1" id="KW-0067">ATP-binding</keyword>
<dbReference type="AlphaFoldDB" id="A0ABD5WAS9"/>
<reference evidence="1 2" key="1">
    <citation type="journal article" date="2019" name="Int. J. Syst. Evol. Microbiol.">
        <title>The Global Catalogue of Microorganisms (GCM) 10K type strain sequencing project: providing services to taxonomists for standard genome sequencing and annotation.</title>
        <authorList>
            <consortium name="The Broad Institute Genomics Platform"/>
            <consortium name="The Broad Institute Genome Sequencing Center for Infectious Disease"/>
            <person name="Wu L."/>
            <person name="Ma J."/>
        </authorList>
    </citation>
    <scope>NUCLEOTIDE SEQUENCE [LARGE SCALE GENOMIC DNA]</scope>
    <source>
        <strain evidence="1 2">JCM 30072</strain>
    </source>
</reference>
<dbReference type="EMBL" id="JBHSZI010000003">
    <property type="protein sequence ID" value="MFC7059842.1"/>
    <property type="molecule type" value="Genomic_DNA"/>
</dbReference>
<evidence type="ECO:0000313" key="1">
    <source>
        <dbReference type="EMBL" id="MFC7059842.1"/>
    </source>
</evidence>
<gene>
    <name evidence="1" type="ORF">ACFQQG_18615</name>
</gene>
<keyword evidence="1" id="KW-0547">Nucleotide-binding</keyword>